<accession>A0A7G9SA81</accession>
<dbReference type="Proteomes" id="UP000515955">
    <property type="component" value="Chromosome"/>
</dbReference>
<dbReference type="KEGG" id="srhi:H9L12_10915"/>
<evidence type="ECO:0000313" key="3">
    <source>
        <dbReference type="Proteomes" id="UP000515955"/>
    </source>
</evidence>
<name>A0A7G9SA81_9SPHN</name>
<organism evidence="2 3">
    <name type="scientific">Sphingomonas rhizophila</name>
    <dbReference type="NCBI Taxonomy" id="2071607"/>
    <lineage>
        <taxon>Bacteria</taxon>
        <taxon>Pseudomonadati</taxon>
        <taxon>Pseudomonadota</taxon>
        <taxon>Alphaproteobacteria</taxon>
        <taxon>Sphingomonadales</taxon>
        <taxon>Sphingomonadaceae</taxon>
        <taxon>Sphingomonas</taxon>
    </lineage>
</organism>
<feature type="compositionally biased region" description="Basic and acidic residues" evidence="1">
    <location>
        <begin position="165"/>
        <end position="181"/>
    </location>
</feature>
<evidence type="ECO:0000313" key="2">
    <source>
        <dbReference type="EMBL" id="QNN64756.1"/>
    </source>
</evidence>
<dbReference type="AlphaFoldDB" id="A0A7G9SA81"/>
<reference evidence="2 3" key="1">
    <citation type="submission" date="2020-08" db="EMBL/GenBank/DDBJ databases">
        <title>Genome sequence of Sphingomonas rhizophila KACC 19189T.</title>
        <authorList>
            <person name="Hyun D.-W."/>
            <person name="Bae J.-W."/>
        </authorList>
    </citation>
    <scope>NUCLEOTIDE SEQUENCE [LARGE SCALE GENOMIC DNA]</scope>
    <source>
        <strain evidence="2 3">KACC 19189</strain>
    </source>
</reference>
<evidence type="ECO:0008006" key="4">
    <source>
        <dbReference type="Google" id="ProtNLM"/>
    </source>
</evidence>
<feature type="compositionally biased region" description="Polar residues" evidence="1">
    <location>
        <begin position="186"/>
        <end position="195"/>
    </location>
</feature>
<sequence length="203" mass="21791">MRKFVLIAALALGVAACGGEKYPLPAAEAYASLTSVGVPHGARPLSPLHNVSINVEQIPADSSVRWSFSKDGADLGAIIAKVDPDGESASVISTDYVDGTASGDDQNRMEVGLIKGSQRQLIEEGIRAYFEKREFNSDLRKSLEMAAVHANIGGMMQEASASMDRAAKESNERRREAESEVARNPYTASAPTTDLSRFDETSR</sequence>
<evidence type="ECO:0000256" key="1">
    <source>
        <dbReference type="SAM" id="MobiDB-lite"/>
    </source>
</evidence>
<proteinExistence type="predicted"/>
<feature type="region of interest" description="Disordered" evidence="1">
    <location>
        <begin position="159"/>
        <end position="203"/>
    </location>
</feature>
<keyword evidence="3" id="KW-1185">Reference proteome</keyword>
<dbReference type="PROSITE" id="PS51257">
    <property type="entry name" value="PROKAR_LIPOPROTEIN"/>
    <property type="match status" value="1"/>
</dbReference>
<dbReference type="EMBL" id="CP060717">
    <property type="protein sequence ID" value="QNN64756.1"/>
    <property type="molecule type" value="Genomic_DNA"/>
</dbReference>
<dbReference type="RefSeq" id="WP_187541755.1">
    <property type="nucleotide sequence ID" value="NZ_CP060717.1"/>
</dbReference>
<gene>
    <name evidence="2" type="ORF">H9L12_10915</name>
</gene>
<protein>
    <recommendedName>
        <fullName evidence="4">Lipoprotein</fullName>
    </recommendedName>
</protein>